<dbReference type="OrthoDB" id="125856at2759"/>
<gene>
    <name evidence="8" type="ORF">MELLADRAFT_22645</name>
</gene>
<reference evidence="9" key="1">
    <citation type="journal article" date="2011" name="Proc. Natl. Acad. Sci. U.S.A.">
        <title>Obligate biotrophy features unraveled by the genomic analysis of rust fungi.</title>
        <authorList>
            <person name="Duplessis S."/>
            <person name="Cuomo C.A."/>
            <person name="Lin Y.-C."/>
            <person name="Aerts A."/>
            <person name="Tisserant E."/>
            <person name="Veneault-Fourrey C."/>
            <person name="Joly D.L."/>
            <person name="Hacquard S."/>
            <person name="Amselem J."/>
            <person name="Cantarel B.L."/>
            <person name="Chiu R."/>
            <person name="Coutinho P.M."/>
            <person name="Feau N."/>
            <person name="Field M."/>
            <person name="Frey P."/>
            <person name="Gelhaye E."/>
            <person name="Goldberg J."/>
            <person name="Grabherr M.G."/>
            <person name="Kodira C.D."/>
            <person name="Kohler A."/>
            <person name="Kuees U."/>
            <person name="Lindquist E.A."/>
            <person name="Lucas S.M."/>
            <person name="Mago R."/>
            <person name="Mauceli E."/>
            <person name="Morin E."/>
            <person name="Murat C."/>
            <person name="Pangilinan J.L."/>
            <person name="Park R."/>
            <person name="Pearson M."/>
            <person name="Quesneville H."/>
            <person name="Rouhier N."/>
            <person name="Sakthikumar S."/>
            <person name="Salamov A.A."/>
            <person name="Schmutz J."/>
            <person name="Selles B."/>
            <person name="Shapiro H."/>
            <person name="Tanguay P."/>
            <person name="Tuskan G.A."/>
            <person name="Henrissat B."/>
            <person name="Van de Peer Y."/>
            <person name="Rouze P."/>
            <person name="Ellis J.G."/>
            <person name="Dodds P.N."/>
            <person name="Schein J.E."/>
            <person name="Zhong S."/>
            <person name="Hamelin R.C."/>
            <person name="Grigoriev I.V."/>
            <person name="Szabo L.J."/>
            <person name="Martin F."/>
        </authorList>
    </citation>
    <scope>NUCLEOTIDE SEQUENCE [LARGE SCALE GENOMIC DNA]</scope>
    <source>
        <strain evidence="9">98AG31 / pathotype 3-4-7</strain>
    </source>
</reference>
<feature type="domain" description="Exocyst complex component Sec10 N-terminal" evidence="7">
    <location>
        <begin position="6"/>
        <end position="120"/>
    </location>
</feature>
<dbReference type="GO" id="GO:0000145">
    <property type="term" value="C:exocyst"/>
    <property type="evidence" value="ECO:0007669"/>
    <property type="project" value="TreeGrafter"/>
</dbReference>
<evidence type="ECO:0000313" key="9">
    <source>
        <dbReference type="Proteomes" id="UP000001072"/>
    </source>
</evidence>
<dbReference type="InterPro" id="IPR009976">
    <property type="entry name" value="Sec10-like"/>
</dbReference>
<dbReference type="FunCoup" id="F4RQL0">
    <property type="interactions" value="476"/>
</dbReference>
<dbReference type="PANTHER" id="PTHR12100">
    <property type="entry name" value="SEC10"/>
    <property type="match status" value="1"/>
</dbReference>
<dbReference type="GO" id="GO:0006887">
    <property type="term" value="P:exocytosis"/>
    <property type="evidence" value="ECO:0007669"/>
    <property type="project" value="UniProtKB-KW"/>
</dbReference>
<feature type="domain" description="Exocyst complex component Sec10-like alpha-helical bundle" evidence="6">
    <location>
        <begin position="130"/>
        <end position="794"/>
    </location>
</feature>
<dbReference type="GeneID" id="18926898"/>
<keyword evidence="9" id="KW-1185">Reference proteome</keyword>
<dbReference type="Pfam" id="PF20667">
    <property type="entry name" value="Sec10_N"/>
    <property type="match status" value="1"/>
</dbReference>
<dbReference type="RefSeq" id="XP_007411418.1">
    <property type="nucleotide sequence ID" value="XM_007411356.1"/>
</dbReference>
<protein>
    <submittedName>
        <fullName evidence="8">Uncharacterized protein</fullName>
    </submittedName>
</protein>
<evidence type="ECO:0000256" key="3">
    <source>
        <dbReference type="ARBA" id="ARBA00022483"/>
    </source>
</evidence>
<keyword evidence="4" id="KW-0175">Coiled coil</keyword>
<dbReference type="eggNOG" id="KOG3745">
    <property type="taxonomic scope" value="Eukaryota"/>
</dbReference>
<evidence type="ECO:0000256" key="1">
    <source>
        <dbReference type="ARBA" id="ARBA00006572"/>
    </source>
</evidence>
<feature type="non-terminal residue" evidence="8">
    <location>
        <position position="1"/>
    </location>
</feature>
<comment type="similarity">
    <text evidence="1">Belongs to the SEC10 family.</text>
</comment>
<dbReference type="STRING" id="747676.F4RQL0"/>
<proteinExistence type="inferred from homology"/>
<dbReference type="PANTHER" id="PTHR12100:SF0">
    <property type="entry name" value="EXOCYST COMPLEX COMPONENT 5"/>
    <property type="match status" value="1"/>
</dbReference>
<feature type="non-terminal residue" evidence="8">
    <location>
        <position position="794"/>
    </location>
</feature>
<keyword evidence="2" id="KW-0813">Transport</keyword>
<dbReference type="InterPro" id="IPR048625">
    <property type="entry name" value="Sec10_N"/>
</dbReference>
<dbReference type="Proteomes" id="UP000001072">
    <property type="component" value="Unassembled WGS sequence"/>
</dbReference>
<dbReference type="InParanoid" id="F4RQL0"/>
<keyword evidence="3" id="KW-0268">Exocytosis</keyword>
<feature type="region of interest" description="Disordered" evidence="5">
    <location>
        <begin position="346"/>
        <end position="367"/>
    </location>
</feature>
<evidence type="ECO:0000313" key="8">
    <source>
        <dbReference type="EMBL" id="EGG05496.1"/>
    </source>
</evidence>
<organism evidence="9">
    <name type="scientific">Melampsora larici-populina (strain 98AG31 / pathotype 3-4-7)</name>
    <name type="common">Poplar leaf rust fungus</name>
    <dbReference type="NCBI Taxonomy" id="747676"/>
    <lineage>
        <taxon>Eukaryota</taxon>
        <taxon>Fungi</taxon>
        <taxon>Dikarya</taxon>
        <taxon>Basidiomycota</taxon>
        <taxon>Pucciniomycotina</taxon>
        <taxon>Pucciniomycetes</taxon>
        <taxon>Pucciniales</taxon>
        <taxon>Melampsoraceae</taxon>
        <taxon>Melampsora</taxon>
    </lineage>
</organism>
<dbReference type="VEuPathDB" id="FungiDB:MELLADRAFT_22645"/>
<dbReference type="InterPro" id="IPR048627">
    <property type="entry name" value="Sec10_HB"/>
</dbReference>
<dbReference type="KEGG" id="mlr:MELLADRAFT_22645"/>
<dbReference type="EMBL" id="GL883113">
    <property type="protein sequence ID" value="EGG05496.1"/>
    <property type="molecule type" value="Genomic_DNA"/>
</dbReference>
<sequence length="794" mass="88202">PAAFNPDPFIATLEGAVQTLIPLRRQVAQQIKTSEREVLQKEKQYRAKIDDFKNGLESVSRQFSGLDAKITEVGKTAIRIGEQLESIDRVRARASDAHDIILYYNEFARGDTTRLEALRKEGKQGRASVALVIRRLLAVARDVEGVEGGEETRATIEKYAERFEKDMLRLFEKAYLKGEPKGMAHCARTLLDFNGGHSCIQIYVNQHDFFISRDRVEAPTSITETSMWEALADPNKPAPRSEPELAELYTDIRHQISQEAQIIEAVFPQPAVVMQVFLQRVFAQVIQTHIEKLIDAAQGSSTLVFLRILALARSSTAQLINDLKSHDFFRSASGVGMSSFESYAVTHDPPGVTGEGSGSKPSKGSHHVAGGVGVAAISSMLDTQLDELFSQHLDNNHYLERESKSLTELYASYLLKYARWHRAINKAKPTNTLFDRMVNQLTNTASQSPTGAAAPVVAPAQATGLKSLLKLSGLTTATSTDADADASLVIDVDAENPLEESDGELNLDVAEKLLMWHAEAVGRMIELTPSSDVPKNVFSLLKTLADNYCNAYVETALESSLAQFVSHDTKLEPDLKPVTAIKAADMAMHLWQRYVTTAIVPLAAASVSIRREMSIFNNHILVRIEGKVNSLAQKCLENVVFWLSHSLSKQKKLDFKPKNDELEFTRIHTEPCVACSDFLNITRDTITRSMSGKNAEGFLTEVGVIFHSLLLEHLKKFPVSAIGGLMLTKDLAMYQDTIAKFNIPALNDRFEMIRELGNIFVVQPSILKSYLTESMLGRIDSKLLRPFLMMRADY</sequence>
<evidence type="ECO:0000256" key="4">
    <source>
        <dbReference type="ARBA" id="ARBA00023054"/>
    </source>
</evidence>
<evidence type="ECO:0000259" key="6">
    <source>
        <dbReference type="Pfam" id="PF07393"/>
    </source>
</evidence>
<evidence type="ECO:0000256" key="2">
    <source>
        <dbReference type="ARBA" id="ARBA00022448"/>
    </source>
</evidence>
<accession>F4RQL0</accession>
<dbReference type="GO" id="GO:0006893">
    <property type="term" value="P:Golgi to plasma membrane transport"/>
    <property type="evidence" value="ECO:0007669"/>
    <property type="project" value="TreeGrafter"/>
</dbReference>
<evidence type="ECO:0000259" key="7">
    <source>
        <dbReference type="Pfam" id="PF20667"/>
    </source>
</evidence>
<evidence type="ECO:0000256" key="5">
    <source>
        <dbReference type="SAM" id="MobiDB-lite"/>
    </source>
</evidence>
<dbReference type="Pfam" id="PF07393">
    <property type="entry name" value="Sec10_HB"/>
    <property type="match status" value="1"/>
</dbReference>
<dbReference type="HOGENOM" id="CLU_008002_1_0_1"/>
<name>F4RQL0_MELLP</name>
<dbReference type="AlphaFoldDB" id="F4RQL0"/>